<evidence type="ECO:0000313" key="10">
    <source>
        <dbReference type="Proteomes" id="UP000295649"/>
    </source>
</evidence>
<keyword evidence="2" id="KW-0227">DNA damage</keyword>
<organism evidence="9 10">
    <name type="scientific">Methylomonas methanica</name>
    <dbReference type="NCBI Taxonomy" id="421"/>
    <lineage>
        <taxon>Bacteria</taxon>
        <taxon>Pseudomonadati</taxon>
        <taxon>Pseudomonadota</taxon>
        <taxon>Gammaproteobacteria</taxon>
        <taxon>Methylococcales</taxon>
        <taxon>Methylococcaceae</taxon>
        <taxon>Methylomonas</taxon>
    </lineage>
</organism>
<accession>A0ABY2CMD6</accession>
<keyword evidence="10" id="KW-1185">Reference proteome</keyword>
<reference evidence="9 10" key="1">
    <citation type="submission" date="2019-03" db="EMBL/GenBank/DDBJ databases">
        <title>Systems level insights into methane cycling in arid and semi-arid ecosystems.</title>
        <authorList>
            <person name="Kalyuzhnaya M."/>
        </authorList>
    </citation>
    <scope>NUCLEOTIDE SEQUENCE [LARGE SCALE GENOMIC DNA]</scope>
    <source>
        <strain evidence="9 10">S-1</strain>
    </source>
</reference>
<evidence type="ECO:0000256" key="2">
    <source>
        <dbReference type="ARBA" id="ARBA00022763"/>
    </source>
</evidence>
<dbReference type="Gene3D" id="2.10.109.10">
    <property type="entry name" value="Umud Fragment, subunit A"/>
    <property type="match status" value="1"/>
</dbReference>
<dbReference type="Pfam" id="PF00717">
    <property type="entry name" value="Peptidase_S24"/>
    <property type="match status" value="1"/>
</dbReference>
<evidence type="ECO:0000256" key="1">
    <source>
        <dbReference type="ARBA" id="ARBA00007484"/>
    </source>
</evidence>
<dbReference type="PRINTS" id="PR00726">
    <property type="entry name" value="LEXASERPTASE"/>
</dbReference>
<keyword evidence="6" id="KW-0742">SOS response</keyword>
<dbReference type="EMBL" id="SMCN01000008">
    <property type="protein sequence ID" value="TCV84039.1"/>
    <property type="molecule type" value="Genomic_DNA"/>
</dbReference>
<dbReference type="NCBIfam" id="NF007621">
    <property type="entry name" value="PRK10276.1"/>
    <property type="match status" value="1"/>
</dbReference>
<protein>
    <submittedName>
        <fullName evidence="9">DNA polymerase V</fullName>
    </submittedName>
</protein>
<evidence type="ECO:0000256" key="4">
    <source>
        <dbReference type="ARBA" id="ARBA00022813"/>
    </source>
</evidence>
<dbReference type="InterPro" id="IPR036286">
    <property type="entry name" value="LexA/Signal_pep-like_sf"/>
</dbReference>
<dbReference type="InterPro" id="IPR015927">
    <property type="entry name" value="Peptidase_S24_S26A/B/C"/>
</dbReference>
<evidence type="ECO:0000256" key="3">
    <source>
        <dbReference type="ARBA" id="ARBA00022801"/>
    </source>
</evidence>
<evidence type="ECO:0000256" key="7">
    <source>
        <dbReference type="RuleBase" id="RU003991"/>
    </source>
</evidence>
<evidence type="ECO:0000259" key="8">
    <source>
        <dbReference type="Pfam" id="PF00717"/>
    </source>
</evidence>
<dbReference type="PANTHER" id="PTHR33516">
    <property type="entry name" value="LEXA REPRESSOR"/>
    <property type="match status" value="1"/>
</dbReference>
<evidence type="ECO:0000313" key="9">
    <source>
        <dbReference type="EMBL" id="TCV84039.1"/>
    </source>
</evidence>
<keyword evidence="5" id="KW-0234">DNA repair</keyword>
<dbReference type="CDD" id="cd06529">
    <property type="entry name" value="S24_LexA-like"/>
    <property type="match status" value="1"/>
</dbReference>
<keyword evidence="3 7" id="KW-0378">Hydrolase</keyword>
<gene>
    <name evidence="9" type="ORF">EDE11_108171</name>
</gene>
<dbReference type="SUPFAM" id="SSF51306">
    <property type="entry name" value="LexA/Signal peptidase"/>
    <property type="match status" value="1"/>
</dbReference>
<comment type="caution">
    <text evidence="9">The sequence shown here is derived from an EMBL/GenBank/DDBJ whole genome shotgun (WGS) entry which is preliminary data.</text>
</comment>
<dbReference type="RefSeq" id="WP_082769149.1">
    <property type="nucleotide sequence ID" value="NZ_LUUF01000062.1"/>
</dbReference>
<dbReference type="InterPro" id="IPR006197">
    <property type="entry name" value="Peptidase_S24_LexA"/>
</dbReference>
<feature type="domain" description="Peptidase S24/S26A/S26B/S26C" evidence="8">
    <location>
        <begin position="44"/>
        <end position="160"/>
    </location>
</feature>
<keyword evidence="4 7" id="KW-0068">Autocatalytic cleavage</keyword>
<sequence length="169" mass="18623">MSVISLSSYQPRHAKPLNGAALWSDDLELPILEPQQQLSTLELPLFTSKVPAGFPSPADDHLEATIDLNQHCISNPPATFFVRVKGHSMTGAGINDGDMLVVDRSLRPNNNSIVVAVIDGEVTVKALDMTTDEIWLRSKNPDYPDFQIKEGMELHIWGVVKNVIRSLPV</sequence>
<proteinExistence type="inferred from homology"/>
<name>A0ABY2CMD6_METMH</name>
<dbReference type="InterPro" id="IPR039418">
    <property type="entry name" value="LexA-like"/>
</dbReference>
<evidence type="ECO:0000256" key="5">
    <source>
        <dbReference type="ARBA" id="ARBA00023204"/>
    </source>
</evidence>
<dbReference type="InterPro" id="IPR050077">
    <property type="entry name" value="LexA_repressor"/>
</dbReference>
<dbReference type="PANTHER" id="PTHR33516:SF2">
    <property type="entry name" value="LEXA REPRESSOR-RELATED"/>
    <property type="match status" value="1"/>
</dbReference>
<comment type="similarity">
    <text evidence="1 7">Belongs to the peptidase S24 family.</text>
</comment>
<evidence type="ECO:0000256" key="6">
    <source>
        <dbReference type="ARBA" id="ARBA00023236"/>
    </source>
</evidence>
<dbReference type="Proteomes" id="UP000295649">
    <property type="component" value="Unassembled WGS sequence"/>
</dbReference>